<dbReference type="RefSeq" id="WP_346750325.1">
    <property type="nucleotide sequence ID" value="NZ_JAUJEA010000001.1"/>
</dbReference>
<name>A0ABT8KHV7_9BACT</name>
<keyword evidence="1" id="KW-0472">Membrane</keyword>
<dbReference type="EMBL" id="JAUJEA010000001">
    <property type="protein sequence ID" value="MDN5200300.1"/>
    <property type="molecule type" value="Genomic_DNA"/>
</dbReference>
<evidence type="ECO:0000313" key="4">
    <source>
        <dbReference type="EMBL" id="MDN5200300.1"/>
    </source>
</evidence>
<dbReference type="InterPro" id="IPR032508">
    <property type="entry name" value="FecR_C"/>
</dbReference>
<dbReference type="Proteomes" id="UP001172082">
    <property type="component" value="Unassembled WGS sequence"/>
</dbReference>
<dbReference type="Gene3D" id="3.55.50.30">
    <property type="match status" value="1"/>
</dbReference>
<keyword evidence="1" id="KW-1133">Transmembrane helix</keyword>
<accession>A0ABT8KHV7</accession>
<feature type="domain" description="Protein FecR C-terminal" evidence="3">
    <location>
        <begin position="279"/>
        <end position="346"/>
    </location>
</feature>
<dbReference type="PANTHER" id="PTHR30273:SF2">
    <property type="entry name" value="PROTEIN FECR"/>
    <property type="match status" value="1"/>
</dbReference>
<dbReference type="PANTHER" id="PTHR30273">
    <property type="entry name" value="PERIPLASMIC SIGNAL SENSOR AND SIGMA FACTOR ACTIVATOR FECR-RELATED"/>
    <property type="match status" value="1"/>
</dbReference>
<comment type="caution">
    <text evidence="4">The sequence shown here is derived from an EMBL/GenBank/DDBJ whole genome shotgun (WGS) entry which is preliminary data.</text>
</comment>
<evidence type="ECO:0000256" key="1">
    <source>
        <dbReference type="SAM" id="Phobius"/>
    </source>
</evidence>
<dbReference type="InterPro" id="IPR006860">
    <property type="entry name" value="FecR"/>
</dbReference>
<proteinExistence type="predicted"/>
<protein>
    <submittedName>
        <fullName evidence="4">FecR domain-containing protein</fullName>
    </submittedName>
</protein>
<dbReference type="Pfam" id="PF04773">
    <property type="entry name" value="FecR"/>
    <property type="match status" value="1"/>
</dbReference>
<sequence length="349" mass="40324">MDRDLLRSFFEGECTEEEVKRVLQWAQLQEDSLDPLQATFDNLWNKNEIPYQGEIDSEQLFGQLQKKLKDDTDPYIKPASGRRNQWFSDVGKHLFLRYAAIISFAILVSLLILQYRVPVNIQEAAHMEMIEKTTTRGQKTTVFLSDGSKIILNSASSIRYPKFFSDSSREVQLHGEAYFDVAEDKRRPFSVISKGLSTTALGTSFVVSSRANSGEVFVALQSGKVVVKKYPKNSEIPSSDKTHYFLDPGESITYNTEKDSFEASNFDYNKVFQWKDDIIYFKDASFDAVVDKLELWYDVEFEIENQYKAKKDYTGEFKNESLENVLKGMSYSLDFDYFINQKNVKIIFN</sequence>
<dbReference type="PIRSF" id="PIRSF018266">
    <property type="entry name" value="FecR"/>
    <property type="match status" value="1"/>
</dbReference>
<dbReference type="Pfam" id="PF16344">
    <property type="entry name" value="FecR_C"/>
    <property type="match status" value="1"/>
</dbReference>
<gene>
    <name evidence="4" type="ORF">QQ008_02985</name>
</gene>
<dbReference type="InterPro" id="IPR012373">
    <property type="entry name" value="Ferrdict_sens_TM"/>
</dbReference>
<keyword evidence="5" id="KW-1185">Reference proteome</keyword>
<evidence type="ECO:0000259" key="3">
    <source>
        <dbReference type="Pfam" id="PF16344"/>
    </source>
</evidence>
<feature type="domain" description="FecR protein" evidence="2">
    <location>
        <begin position="133"/>
        <end position="225"/>
    </location>
</feature>
<organism evidence="4 5">
    <name type="scientific">Splendidivirga corallicola</name>
    <dbReference type="NCBI Taxonomy" id="3051826"/>
    <lineage>
        <taxon>Bacteria</taxon>
        <taxon>Pseudomonadati</taxon>
        <taxon>Bacteroidota</taxon>
        <taxon>Cytophagia</taxon>
        <taxon>Cytophagales</taxon>
        <taxon>Splendidivirgaceae</taxon>
        <taxon>Splendidivirga</taxon>
    </lineage>
</organism>
<dbReference type="Gene3D" id="2.60.120.1440">
    <property type="match status" value="1"/>
</dbReference>
<evidence type="ECO:0000313" key="5">
    <source>
        <dbReference type="Proteomes" id="UP001172082"/>
    </source>
</evidence>
<feature type="transmembrane region" description="Helical" evidence="1">
    <location>
        <begin position="95"/>
        <end position="115"/>
    </location>
</feature>
<reference evidence="4" key="1">
    <citation type="submission" date="2023-06" db="EMBL/GenBank/DDBJ databases">
        <title>Genomic of Parafulvivirga corallium.</title>
        <authorList>
            <person name="Wang G."/>
        </authorList>
    </citation>
    <scope>NUCLEOTIDE SEQUENCE</scope>
    <source>
        <strain evidence="4">BMA10</strain>
    </source>
</reference>
<keyword evidence="1" id="KW-0812">Transmembrane</keyword>
<evidence type="ECO:0000259" key="2">
    <source>
        <dbReference type="Pfam" id="PF04773"/>
    </source>
</evidence>